<gene>
    <name evidence="1" type="ORF">SJAV_25850</name>
</gene>
<dbReference type="EMBL" id="AP031322">
    <property type="protein sequence ID" value="BFH74641.1"/>
    <property type="molecule type" value="Genomic_DNA"/>
</dbReference>
<dbReference type="KEGG" id="sjv:SJAV_25850"/>
<proteinExistence type="predicted"/>
<accession>A0AAT9GVA7</accession>
<dbReference type="GeneID" id="92355542"/>
<sequence length="221" mass="25686">MRKYFSEEELCILDKLAYSSLSLYKLKDCVKLPLTTLWRYINLFIDKGYIIHAKRGSYVLTPLGALVLYLSENDKYTKSALSYFSSIFGENAKDFIDTLIKISQKYKICILEVIREDLTNFMPYLVYELLTGEKLPAIVTEFIINKAKNLPFISSEGCKVLVIQTANGKRILVGRCKIKGSVSNDYCEHIEKMYKKIKLPLLLLYFFFKIKIFYSNTYFLA</sequence>
<organism evidence="1">
    <name type="scientific">Sulfurisphaera javensis</name>
    <dbReference type="NCBI Taxonomy" id="2049879"/>
    <lineage>
        <taxon>Archaea</taxon>
        <taxon>Thermoproteota</taxon>
        <taxon>Thermoprotei</taxon>
        <taxon>Sulfolobales</taxon>
        <taxon>Sulfolobaceae</taxon>
        <taxon>Sulfurisphaera</taxon>
    </lineage>
</organism>
<dbReference type="SUPFAM" id="SSF46785">
    <property type="entry name" value="Winged helix' DNA-binding domain"/>
    <property type="match status" value="1"/>
</dbReference>
<dbReference type="RefSeq" id="WP_369610136.1">
    <property type="nucleotide sequence ID" value="NZ_AP031322.1"/>
</dbReference>
<protein>
    <recommendedName>
        <fullName evidence="2">Transcriptional regulator</fullName>
    </recommendedName>
</protein>
<reference evidence="1" key="1">
    <citation type="submission" date="2024-03" db="EMBL/GenBank/DDBJ databases">
        <title>Complete genome sequence of Sulfurisphaera javensis strain KD-1.</title>
        <authorList>
            <person name="Sakai H."/>
            <person name="Nur N."/>
            <person name="Suwanto A."/>
            <person name="Kurosawa N."/>
        </authorList>
    </citation>
    <scope>NUCLEOTIDE SEQUENCE</scope>
    <source>
        <strain evidence="1">KD-1</strain>
    </source>
</reference>
<evidence type="ECO:0000313" key="1">
    <source>
        <dbReference type="EMBL" id="BFH74641.1"/>
    </source>
</evidence>
<evidence type="ECO:0008006" key="2">
    <source>
        <dbReference type="Google" id="ProtNLM"/>
    </source>
</evidence>
<dbReference type="InterPro" id="IPR036390">
    <property type="entry name" value="WH_DNA-bd_sf"/>
</dbReference>
<name>A0AAT9GVA7_9CREN</name>
<dbReference type="AlphaFoldDB" id="A0AAT9GVA7"/>